<evidence type="ECO:0000313" key="2">
    <source>
        <dbReference type="Proteomes" id="UP001433088"/>
    </source>
</evidence>
<reference evidence="1 2" key="1">
    <citation type="submission" date="2024-03" db="EMBL/GenBank/DDBJ databases">
        <title>Human intestinal bacterial collection.</title>
        <authorList>
            <person name="Pauvert C."/>
            <person name="Hitch T.C.A."/>
            <person name="Clavel T."/>
        </authorList>
    </citation>
    <scope>NUCLEOTIDE SEQUENCE [LARGE SCALE GENOMIC DNA]</scope>
    <source>
        <strain evidence="1 2">CLA-AA-H81</strain>
    </source>
</reference>
<protein>
    <submittedName>
        <fullName evidence="1">Uncharacterized protein</fullName>
    </submittedName>
</protein>
<sequence>MGQFVNADGERCSVDQIVRNLLKEDVTYEFIAHVAQCPLETVKRIAAKQKKQ</sequence>
<dbReference type="RefSeq" id="WP_020310215.1">
    <property type="nucleotide sequence ID" value="NZ_JBBMEU010000063.1"/>
</dbReference>
<dbReference type="EMBL" id="JBBMEU010000063">
    <property type="protein sequence ID" value="MEQ2422931.1"/>
    <property type="molecule type" value="Genomic_DNA"/>
</dbReference>
<evidence type="ECO:0000313" key="1">
    <source>
        <dbReference type="EMBL" id="MEQ2422931.1"/>
    </source>
</evidence>
<accession>A0ABV1CXR4</accession>
<organism evidence="1 2">
    <name type="scientific">Megasphaera intestinihominis</name>
    <dbReference type="NCBI Taxonomy" id="3133159"/>
    <lineage>
        <taxon>Bacteria</taxon>
        <taxon>Bacillati</taxon>
        <taxon>Bacillota</taxon>
        <taxon>Negativicutes</taxon>
        <taxon>Veillonellales</taxon>
        <taxon>Veillonellaceae</taxon>
        <taxon>Megasphaera</taxon>
    </lineage>
</organism>
<proteinExistence type="predicted"/>
<name>A0ABV1CXR4_9FIRM</name>
<comment type="caution">
    <text evidence="1">The sequence shown here is derived from an EMBL/GenBank/DDBJ whole genome shotgun (WGS) entry which is preliminary data.</text>
</comment>
<dbReference type="Proteomes" id="UP001433088">
    <property type="component" value="Unassembled WGS sequence"/>
</dbReference>
<keyword evidence="2" id="KW-1185">Reference proteome</keyword>
<gene>
    <name evidence="1" type="ORF">WMO23_09360</name>
</gene>